<evidence type="ECO:0000313" key="3">
    <source>
        <dbReference type="Proteomes" id="UP001461498"/>
    </source>
</evidence>
<keyword evidence="1" id="KW-0732">Signal</keyword>
<dbReference type="Gene3D" id="3.15.10.50">
    <property type="match status" value="1"/>
</dbReference>
<evidence type="ECO:0000256" key="1">
    <source>
        <dbReference type="SAM" id="SignalP"/>
    </source>
</evidence>
<evidence type="ECO:0000313" key="2">
    <source>
        <dbReference type="EMBL" id="KAK9503148.1"/>
    </source>
</evidence>
<feature type="chain" id="PRO_5043957070" description="Secreted protein" evidence="1">
    <location>
        <begin position="25"/>
        <end position="218"/>
    </location>
</feature>
<dbReference type="InterPro" id="IPR038602">
    <property type="entry name" value="Mite_allergen_7_sf"/>
</dbReference>
<dbReference type="AlphaFoldDB" id="A0AAW1D203"/>
<feature type="signal peptide" evidence="1">
    <location>
        <begin position="1"/>
        <end position="24"/>
    </location>
</feature>
<evidence type="ECO:0008006" key="4">
    <source>
        <dbReference type="Google" id="ProtNLM"/>
    </source>
</evidence>
<accession>A0AAW1D203</accession>
<keyword evidence="3" id="KW-1185">Reference proteome</keyword>
<dbReference type="Proteomes" id="UP001461498">
    <property type="component" value="Unassembled WGS sequence"/>
</dbReference>
<proteinExistence type="predicted"/>
<protein>
    <recommendedName>
        <fullName evidence="4">Secreted protein</fullName>
    </recommendedName>
</protein>
<comment type="caution">
    <text evidence="2">The sequence shown here is derived from an EMBL/GenBank/DDBJ whole genome shotgun (WGS) entry which is preliminary data.</text>
</comment>
<reference evidence="2 3" key="1">
    <citation type="submission" date="2022-12" db="EMBL/GenBank/DDBJ databases">
        <title>Chromosome-level genome assembly of true bugs.</title>
        <authorList>
            <person name="Ma L."/>
            <person name="Li H."/>
        </authorList>
    </citation>
    <scope>NUCLEOTIDE SEQUENCE [LARGE SCALE GENOMIC DNA]</scope>
    <source>
        <strain evidence="2">Lab_2022b</strain>
    </source>
</reference>
<gene>
    <name evidence="2" type="ORF">O3M35_011776</name>
</gene>
<dbReference type="EMBL" id="JAPXFL010000008">
    <property type="protein sequence ID" value="KAK9503148.1"/>
    <property type="molecule type" value="Genomic_DNA"/>
</dbReference>
<sequence>MYSYKVFIFLVTIISLISFSKTLADHENINKSIDELFNELRSYLKKEGLEKVILPDFGFSGTPIFLSVSLSDLSTIYRTGDCEIWTENDLLRIKMNIGLKQMQVDADQCPITKGPTSLMITGASAEIDITLHADGESCHASWDYINISSLGRMVVQSADQTYNGQIVRGDLINNAINYYNKLLNRNDILINIHLISDIVELCQFPSMIEIYNKFKPNL</sequence>
<name>A0AAW1D203_9HEMI</name>
<organism evidence="2 3">
    <name type="scientific">Rhynocoris fuscipes</name>
    <dbReference type="NCBI Taxonomy" id="488301"/>
    <lineage>
        <taxon>Eukaryota</taxon>
        <taxon>Metazoa</taxon>
        <taxon>Ecdysozoa</taxon>
        <taxon>Arthropoda</taxon>
        <taxon>Hexapoda</taxon>
        <taxon>Insecta</taxon>
        <taxon>Pterygota</taxon>
        <taxon>Neoptera</taxon>
        <taxon>Paraneoptera</taxon>
        <taxon>Hemiptera</taxon>
        <taxon>Heteroptera</taxon>
        <taxon>Panheteroptera</taxon>
        <taxon>Cimicomorpha</taxon>
        <taxon>Reduviidae</taxon>
        <taxon>Harpactorinae</taxon>
        <taxon>Harpactorini</taxon>
        <taxon>Rhynocoris</taxon>
    </lineage>
</organism>